<evidence type="ECO:0000256" key="2">
    <source>
        <dbReference type="ARBA" id="ARBA00022448"/>
    </source>
</evidence>
<protein>
    <submittedName>
        <fullName evidence="9">Glutathione transport system permease protein GsiC</fullName>
    </submittedName>
</protein>
<evidence type="ECO:0000256" key="5">
    <source>
        <dbReference type="ARBA" id="ARBA00022989"/>
    </source>
</evidence>
<dbReference type="Proteomes" id="UP000289794">
    <property type="component" value="Chromosome"/>
</dbReference>
<evidence type="ECO:0000256" key="3">
    <source>
        <dbReference type="ARBA" id="ARBA00022475"/>
    </source>
</evidence>
<feature type="transmembrane region" description="Helical" evidence="7">
    <location>
        <begin position="100"/>
        <end position="123"/>
    </location>
</feature>
<keyword evidence="6 7" id="KW-0472">Membrane</keyword>
<organism evidence="9 10">
    <name type="scientific">Blautia producta</name>
    <dbReference type="NCBI Taxonomy" id="33035"/>
    <lineage>
        <taxon>Bacteria</taxon>
        <taxon>Bacillati</taxon>
        <taxon>Bacillota</taxon>
        <taxon>Clostridia</taxon>
        <taxon>Lachnospirales</taxon>
        <taxon>Lachnospiraceae</taxon>
        <taxon>Blautia</taxon>
    </lineage>
</organism>
<name>A0A4P6LT06_9FIRM</name>
<reference evidence="9 10" key="1">
    <citation type="submission" date="2019-01" db="EMBL/GenBank/DDBJ databases">
        <title>PMF-metabolizing Aryl O-demethylase.</title>
        <authorList>
            <person name="Kim M."/>
        </authorList>
    </citation>
    <scope>NUCLEOTIDE SEQUENCE [LARGE SCALE GENOMIC DNA]</scope>
    <source>
        <strain evidence="9 10">PMF1</strain>
    </source>
</reference>
<evidence type="ECO:0000256" key="4">
    <source>
        <dbReference type="ARBA" id="ARBA00022692"/>
    </source>
</evidence>
<dbReference type="PANTHER" id="PTHR43163:SF6">
    <property type="entry name" value="DIPEPTIDE TRANSPORT SYSTEM PERMEASE PROTEIN DPPB-RELATED"/>
    <property type="match status" value="1"/>
</dbReference>
<dbReference type="RefSeq" id="WP_115623553.1">
    <property type="nucleotide sequence ID" value="NZ_AP031439.1"/>
</dbReference>
<dbReference type="InterPro" id="IPR035906">
    <property type="entry name" value="MetI-like_sf"/>
</dbReference>
<keyword evidence="5 7" id="KW-1133">Transmembrane helix</keyword>
<keyword evidence="2 7" id="KW-0813">Transport</keyword>
<dbReference type="EMBL" id="CP035945">
    <property type="protein sequence ID" value="QBE95381.1"/>
    <property type="molecule type" value="Genomic_DNA"/>
</dbReference>
<keyword evidence="4 7" id="KW-0812">Transmembrane</keyword>
<dbReference type="Gene3D" id="1.10.3720.10">
    <property type="entry name" value="MetI-like"/>
    <property type="match status" value="1"/>
</dbReference>
<feature type="domain" description="ABC transmembrane type-1" evidence="8">
    <location>
        <begin position="96"/>
        <end position="293"/>
    </location>
</feature>
<proteinExistence type="inferred from homology"/>
<feature type="transmembrane region" description="Helical" evidence="7">
    <location>
        <begin position="135"/>
        <end position="158"/>
    </location>
</feature>
<sequence>MARYTLKRFLQIIPVLIGVSFLVFLLLYLSPGDPARMVLGDNATVEQIDEFHARYDLDKPLLIQYGKYMWNIVTKGDFGISYRSGRSVTAEIVERFPKTFVLALSMTIIATVVGCLLGIWAALHRGKWQDNLAQCFSVLGVSIPEFWLGLLLILAFAVKLQWFPVSGFYGPKYIVLPATTLGIICSCSTMRITRSSMLDYLDQDFVRTARAKGQKERVITWNHVLRNAFIPIVTNMGNIFATNLGGAMVCETVFAIPGLGKLMYDAIGARDYPQIRGAVILLTVAVCIVNLLVDLAYAGIDPRVKENFKNASAKRKKAKKLEGGN</sequence>
<feature type="transmembrane region" description="Helical" evidence="7">
    <location>
        <begin position="12"/>
        <end position="30"/>
    </location>
</feature>
<dbReference type="CDD" id="cd06261">
    <property type="entry name" value="TM_PBP2"/>
    <property type="match status" value="1"/>
</dbReference>
<evidence type="ECO:0000313" key="9">
    <source>
        <dbReference type="EMBL" id="QBE95381.1"/>
    </source>
</evidence>
<dbReference type="Pfam" id="PF19300">
    <property type="entry name" value="BPD_transp_1_N"/>
    <property type="match status" value="1"/>
</dbReference>
<comment type="subcellular location">
    <subcellularLocation>
        <location evidence="1 7">Cell membrane</location>
        <topology evidence="1 7">Multi-pass membrane protein</topology>
    </subcellularLocation>
</comment>
<keyword evidence="3" id="KW-1003">Cell membrane</keyword>
<comment type="similarity">
    <text evidence="7">Belongs to the binding-protein-dependent transport system permease family.</text>
</comment>
<evidence type="ECO:0000313" key="10">
    <source>
        <dbReference type="Proteomes" id="UP000289794"/>
    </source>
</evidence>
<accession>A0A4P6LT06</accession>
<evidence type="ECO:0000256" key="7">
    <source>
        <dbReference type="RuleBase" id="RU363032"/>
    </source>
</evidence>
<evidence type="ECO:0000259" key="8">
    <source>
        <dbReference type="PROSITE" id="PS50928"/>
    </source>
</evidence>
<dbReference type="InterPro" id="IPR000515">
    <property type="entry name" value="MetI-like"/>
</dbReference>
<feature type="transmembrane region" description="Helical" evidence="7">
    <location>
        <begin position="173"/>
        <end position="193"/>
    </location>
</feature>
<evidence type="ECO:0000256" key="1">
    <source>
        <dbReference type="ARBA" id="ARBA00004651"/>
    </source>
</evidence>
<dbReference type="InterPro" id="IPR045621">
    <property type="entry name" value="BPD_transp_1_N"/>
</dbReference>
<dbReference type="GO" id="GO:0055085">
    <property type="term" value="P:transmembrane transport"/>
    <property type="evidence" value="ECO:0007669"/>
    <property type="project" value="InterPro"/>
</dbReference>
<evidence type="ECO:0000256" key="6">
    <source>
        <dbReference type="ARBA" id="ARBA00023136"/>
    </source>
</evidence>
<dbReference type="PANTHER" id="PTHR43163">
    <property type="entry name" value="DIPEPTIDE TRANSPORT SYSTEM PERMEASE PROTEIN DPPB-RELATED"/>
    <property type="match status" value="1"/>
</dbReference>
<dbReference type="Pfam" id="PF00528">
    <property type="entry name" value="BPD_transp_1"/>
    <property type="match status" value="1"/>
</dbReference>
<dbReference type="SUPFAM" id="SSF161098">
    <property type="entry name" value="MetI-like"/>
    <property type="match status" value="1"/>
</dbReference>
<dbReference type="AlphaFoldDB" id="A0A4P6LT06"/>
<feature type="transmembrane region" description="Helical" evidence="7">
    <location>
        <begin position="279"/>
        <end position="300"/>
    </location>
</feature>
<dbReference type="PROSITE" id="PS50928">
    <property type="entry name" value="ABC_TM1"/>
    <property type="match status" value="1"/>
</dbReference>
<dbReference type="KEGG" id="bpro:PMF13cell1_00902"/>
<dbReference type="GO" id="GO:0005886">
    <property type="term" value="C:plasma membrane"/>
    <property type="evidence" value="ECO:0007669"/>
    <property type="project" value="UniProtKB-SubCell"/>
</dbReference>
<gene>
    <name evidence="9" type="primary">gsiC_2</name>
    <name evidence="9" type="ORF">PMF13cell1_00902</name>
</gene>